<sequence>MANNSRRRHSSSRGMAIHRTIPEFWFVQVELDPAVEHRFCEYEDAVNQGKAILTRTDNRDSPGVFAVEYAIKPRGEHFDGQYAGADAQEILLEEIAGGHRMQGKSYVVVLKCFWVNFIRGCEV</sequence>
<name>A0ABQ6WW80_9EURO</name>
<proteinExistence type="predicted"/>
<evidence type="ECO:0000313" key="2">
    <source>
        <dbReference type="Proteomes" id="UP000325395"/>
    </source>
</evidence>
<evidence type="ECO:0000313" key="1">
    <source>
        <dbReference type="EMBL" id="KAE8420873.1"/>
    </source>
</evidence>
<dbReference type="EMBL" id="ML735705">
    <property type="protein sequence ID" value="KAE8420873.1"/>
    <property type="molecule type" value="Genomic_DNA"/>
</dbReference>
<reference evidence="1 2" key="1">
    <citation type="submission" date="2019-04" db="EMBL/GenBank/DDBJ databases">
        <authorList>
            <consortium name="DOE Joint Genome Institute"/>
            <person name="Mondo S."/>
            <person name="Kjaerbolling I."/>
            <person name="Vesth T."/>
            <person name="Frisvad J.C."/>
            <person name="Nybo J.L."/>
            <person name="Theobald S."/>
            <person name="Kildgaard S."/>
            <person name="Isbrandt T."/>
            <person name="Kuo A."/>
            <person name="Sato A."/>
            <person name="Lyhne E.K."/>
            <person name="Kogle M.E."/>
            <person name="Wiebenga A."/>
            <person name="Kun R.S."/>
            <person name="Lubbers R.J."/>
            <person name="Makela M.R."/>
            <person name="Barry K."/>
            <person name="Chovatia M."/>
            <person name="Clum A."/>
            <person name="Daum C."/>
            <person name="Haridas S."/>
            <person name="He G."/>
            <person name="LaButti K."/>
            <person name="Lipzen A."/>
            <person name="Riley R."/>
            <person name="Salamov A."/>
            <person name="Simmons B.A."/>
            <person name="Magnuson J.K."/>
            <person name="Henrissat B."/>
            <person name="Mortensen U.H."/>
            <person name="Larsen T.O."/>
            <person name="Devries R.P."/>
            <person name="Grigoriev I.V."/>
            <person name="Machida M."/>
            <person name="Baker S.E."/>
            <person name="Andersen M.R."/>
            <person name="Cantor M.N."/>
            <person name="Hua S.X."/>
        </authorList>
    </citation>
    <scope>NUCLEOTIDE SEQUENCE [LARGE SCALE GENOMIC DNA]</scope>
    <source>
        <strain evidence="1 2">CBS 117616</strain>
    </source>
</reference>
<keyword evidence="2" id="KW-1185">Reference proteome</keyword>
<protein>
    <submittedName>
        <fullName evidence="1">Uncharacterized protein</fullName>
    </submittedName>
</protein>
<accession>A0ABQ6WW80</accession>
<dbReference type="Proteomes" id="UP000325395">
    <property type="component" value="Unassembled WGS sequence"/>
</dbReference>
<gene>
    <name evidence="1" type="ORF">BDV36DRAFT_292807</name>
</gene>
<organism evidence="1 2">
    <name type="scientific">Aspergillus pseudocaelatus</name>
    <dbReference type="NCBI Taxonomy" id="1825620"/>
    <lineage>
        <taxon>Eukaryota</taxon>
        <taxon>Fungi</taxon>
        <taxon>Dikarya</taxon>
        <taxon>Ascomycota</taxon>
        <taxon>Pezizomycotina</taxon>
        <taxon>Eurotiomycetes</taxon>
        <taxon>Eurotiomycetidae</taxon>
        <taxon>Eurotiales</taxon>
        <taxon>Aspergillaceae</taxon>
        <taxon>Aspergillus</taxon>
        <taxon>Aspergillus subgen. Circumdati</taxon>
    </lineage>
</organism>